<comment type="caution">
    <text evidence="2">The sequence shown here is derived from an EMBL/GenBank/DDBJ whole genome shotgun (WGS) entry which is preliminary data.</text>
</comment>
<keyword evidence="3" id="KW-1185">Reference proteome</keyword>
<evidence type="ECO:0000313" key="2">
    <source>
        <dbReference type="EMBL" id="TGE13827.1"/>
    </source>
</evidence>
<evidence type="ECO:0000313" key="3">
    <source>
        <dbReference type="Proteomes" id="UP000297739"/>
    </source>
</evidence>
<organism evidence="2 3">
    <name type="scientific">Hymenobacter elongatus</name>
    <dbReference type="NCBI Taxonomy" id="877208"/>
    <lineage>
        <taxon>Bacteria</taxon>
        <taxon>Pseudomonadati</taxon>
        <taxon>Bacteroidota</taxon>
        <taxon>Cytophagia</taxon>
        <taxon>Cytophagales</taxon>
        <taxon>Hymenobacteraceae</taxon>
        <taxon>Hymenobacter</taxon>
    </lineage>
</organism>
<feature type="transmembrane region" description="Helical" evidence="1">
    <location>
        <begin position="12"/>
        <end position="31"/>
    </location>
</feature>
<keyword evidence="1" id="KW-0472">Membrane</keyword>
<feature type="transmembrane region" description="Helical" evidence="1">
    <location>
        <begin position="166"/>
        <end position="187"/>
    </location>
</feature>
<dbReference type="RefSeq" id="WP_135499339.1">
    <property type="nucleotide sequence ID" value="NZ_SRLD01000049.1"/>
</dbReference>
<protein>
    <submittedName>
        <fullName evidence="2">Uncharacterized protein</fullName>
    </submittedName>
</protein>
<keyword evidence="1" id="KW-0812">Transmembrane</keyword>
<gene>
    <name evidence="2" type="ORF">E5J99_18675</name>
</gene>
<proteinExistence type="predicted"/>
<dbReference type="OrthoDB" id="881892at2"/>
<dbReference type="Proteomes" id="UP000297739">
    <property type="component" value="Unassembled WGS sequence"/>
</dbReference>
<sequence>MKSYTVQVMKTWGFISIFLGLLALFFGGISLSREIGIPLAVVLIWLVACLVGGYYLIKKVAVVSMQVTLTAEALSIRATQSATERQIALTDIASFFYEDFNGNKTFRLRLQSGKKVKLAHNDTFCSDDDIEALAADFEAQVAGAAADQDAESASIRREKSFFEKPISTVMLVVVTAVISLAVGKAVFDGRSLQGN</sequence>
<feature type="transmembrane region" description="Helical" evidence="1">
    <location>
        <begin position="37"/>
        <end position="57"/>
    </location>
</feature>
<evidence type="ECO:0000256" key="1">
    <source>
        <dbReference type="SAM" id="Phobius"/>
    </source>
</evidence>
<keyword evidence="1" id="KW-1133">Transmembrane helix</keyword>
<dbReference type="EMBL" id="SRLD01000049">
    <property type="protein sequence ID" value="TGE13827.1"/>
    <property type="molecule type" value="Genomic_DNA"/>
</dbReference>
<dbReference type="AlphaFoldDB" id="A0A4Z0PFD6"/>
<reference evidence="2 3" key="1">
    <citation type="submission" date="2019-04" db="EMBL/GenBank/DDBJ databases">
        <authorList>
            <person name="Feng G."/>
            <person name="Zhang J."/>
            <person name="Zhu H."/>
        </authorList>
    </citation>
    <scope>NUCLEOTIDE SEQUENCE [LARGE SCALE GENOMIC DNA]</scope>
    <source>
        <strain evidence="2 3">JCM 17223</strain>
    </source>
</reference>
<accession>A0A4Z0PFD6</accession>
<name>A0A4Z0PFD6_9BACT</name>